<dbReference type="GO" id="GO:0003723">
    <property type="term" value="F:RNA binding"/>
    <property type="evidence" value="ECO:0007669"/>
    <property type="project" value="InterPro"/>
</dbReference>
<dbReference type="Proteomes" id="UP000016986">
    <property type="component" value="Unassembled WGS sequence"/>
</dbReference>
<evidence type="ECO:0000313" key="2">
    <source>
        <dbReference type="Proteomes" id="UP000016986"/>
    </source>
</evidence>
<sequence>MLAIKARSEDVTADPEDVFADVLDELRETYEVLDRARLEPYHDDHLAVVASPR</sequence>
<keyword evidence="2" id="KW-1185">Reference proteome</keyword>
<dbReference type="InterPro" id="IPR000692">
    <property type="entry name" value="Fibrillarin"/>
</dbReference>
<comment type="caution">
    <text evidence="1">The sequence shown here is derived from an EMBL/GenBank/DDBJ whole genome shotgun (WGS) entry which is preliminary data.</text>
</comment>
<name>U2YXL2_9EURY</name>
<dbReference type="GO" id="GO:0008168">
    <property type="term" value="F:methyltransferase activity"/>
    <property type="evidence" value="ECO:0007669"/>
    <property type="project" value="InterPro"/>
</dbReference>
<dbReference type="eggNOG" id="arCOG00078">
    <property type="taxonomic scope" value="Archaea"/>
</dbReference>
<organism evidence="1 2">
    <name type="scientific">Halarchaeum acidiphilum MH1-52-1</name>
    <dbReference type="NCBI Taxonomy" id="1261545"/>
    <lineage>
        <taxon>Archaea</taxon>
        <taxon>Methanobacteriati</taxon>
        <taxon>Methanobacteriota</taxon>
        <taxon>Stenosarchaea group</taxon>
        <taxon>Halobacteria</taxon>
        <taxon>Halobacteriales</taxon>
        <taxon>Halobacteriaceae</taxon>
    </lineage>
</organism>
<proteinExistence type="predicted"/>
<gene>
    <name evidence="1" type="ORF">MBEHAL_2550</name>
</gene>
<dbReference type="InterPro" id="IPR029063">
    <property type="entry name" value="SAM-dependent_MTases_sf"/>
</dbReference>
<protein>
    <submittedName>
        <fullName evidence="1">Fibrillarin</fullName>
    </submittedName>
</protein>
<dbReference type="Pfam" id="PF01269">
    <property type="entry name" value="Fibrillarin"/>
    <property type="match status" value="1"/>
</dbReference>
<accession>U2YXL2</accession>
<dbReference type="EMBL" id="BATA01000101">
    <property type="protein sequence ID" value="GAD53790.1"/>
    <property type="molecule type" value="Genomic_DNA"/>
</dbReference>
<dbReference type="GO" id="GO:0006364">
    <property type="term" value="P:rRNA processing"/>
    <property type="evidence" value="ECO:0007669"/>
    <property type="project" value="InterPro"/>
</dbReference>
<dbReference type="AlphaFoldDB" id="U2YXL2"/>
<dbReference type="Gene3D" id="3.40.50.150">
    <property type="entry name" value="Vaccinia Virus protein VP39"/>
    <property type="match status" value="1"/>
</dbReference>
<reference evidence="1 2" key="1">
    <citation type="submission" date="2013-09" db="EMBL/GenBank/DDBJ databases">
        <title>Whole genome sequencing of Halarchaeum acidiphilum strain MH1-52-1.</title>
        <authorList>
            <person name="Shimane Y."/>
            <person name="Minegishi H."/>
            <person name="Nishi S."/>
            <person name="Echigo A."/>
            <person name="Shuto A."/>
            <person name="Konishi M."/>
            <person name="Ito T."/>
            <person name="Ohkuma M."/>
            <person name="Ohta Y."/>
            <person name="Nagano Y."/>
            <person name="Tsubouchi T."/>
            <person name="Mori K."/>
            <person name="Usui K."/>
            <person name="Kamekura M."/>
            <person name="Usami R."/>
            <person name="Takaki Y."/>
            <person name="Hatada Y."/>
        </authorList>
    </citation>
    <scope>NUCLEOTIDE SEQUENCE [LARGE SCALE GENOMIC DNA]</scope>
    <source>
        <strain evidence="1 2">JCM 16109</strain>
    </source>
</reference>
<evidence type="ECO:0000313" key="1">
    <source>
        <dbReference type="EMBL" id="GAD53790.1"/>
    </source>
</evidence>